<dbReference type="AlphaFoldDB" id="A0A6M3LPP5"/>
<evidence type="ECO:0000313" key="1">
    <source>
        <dbReference type="EMBL" id="QJA95444.1"/>
    </source>
</evidence>
<sequence>MTTKQALRYAIAYLSKAAADGLLEDCVMPLSVVLPQLQAVLDSEQED</sequence>
<protein>
    <submittedName>
        <fullName evidence="1">Uncharacterized protein</fullName>
    </submittedName>
</protein>
<gene>
    <name evidence="1" type="ORF">MM415B05382_0014</name>
</gene>
<reference evidence="1" key="1">
    <citation type="submission" date="2020-03" db="EMBL/GenBank/DDBJ databases">
        <title>The deep terrestrial virosphere.</title>
        <authorList>
            <person name="Holmfeldt K."/>
            <person name="Nilsson E."/>
            <person name="Simone D."/>
            <person name="Lopez-Fernandez M."/>
            <person name="Wu X."/>
            <person name="de Brujin I."/>
            <person name="Lundin D."/>
            <person name="Andersson A."/>
            <person name="Bertilsson S."/>
            <person name="Dopson M."/>
        </authorList>
    </citation>
    <scope>NUCLEOTIDE SEQUENCE</scope>
    <source>
        <strain evidence="1">MM415B05382</strain>
    </source>
</reference>
<dbReference type="EMBL" id="MT143314">
    <property type="protein sequence ID" value="QJA95444.1"/>
    <property type="molecule type" value="Genomic_DNA"/>
</dbReference>
<proteinExistence type="predicted"/>
<accession>A0A6M3LPP5</accession>
<name>A0A6M3LPP5_9ZZZZ</name>
<organism evidence="1">
    <name type="scientific">viral metagenome</name>
    <dbReference type="NCBI Taxonomy" id="1070528"/>
    <lineage>
        <taxon>unclassified sequences</taxon>
        <taxon>metagenomes</taxon>
        <taxon>organismal metagenomes</taxon>
    </lineage>
</organism>